<protein>
    <submittedName>
        <fullName evidence="3">Putative acetyltransferase</fullName>
        <ecNumber evidence="3">2.3.1.-</ecNumber>
    </submittedName>
</protein>
<reference evidence="3" key="1">
    <citation type="submission" date="2016-10" db="EMBL/GenBank/DDBJ databases">
        <title>Sequence of Gallionella enrichment culture.</title>
        <authorList>
            <person name="Poehlein A."/>
            <person name="Muehling M."/>
            <person name="Daniel R."/>
        </authorList>
    </citation>
    <scope>NUCLEOTIDE SEQUENCE</scope>
</reference>
<dbReference type="InterPro" id="IPR011004">
    <property type="entry name" value="Trimer_LpxA-like_sf"/>
</dbReference>
<dbReference type="SUPFAM" id="SSF51161">
    <property type="entry name" value="Trimeric LpxA-like enzymes"/>
    <property type="match status" value="1"/>
</dbReference>
<dbReference type="GO" id="GO:0005829">
    <property type="term" value="C:cytosol"/>
    <property type="evidence" value="ECO:0007669"/>
    <property type="project" value="TreeGrafter"/>
</dbReference>
<dbReference type="PANTHER" id="PTHR23416:SF23">
    <property type="entry name" value="ACETYLTRANSFERASE C18B11.09C-RELATED"/>
    <property type="match status" value="1"/>
</dbReference>
<dbReference type="PANTHER" id="PTHR23416">
    <property type="entry name" value="SIALIC ACID SYNTHASE-RELATED"/>
    <property type="match status" value="1"/>
</dbReference>
<proteinExistence type="inferred from homology"/>
<comment type="caution">
    <text evidence="3">The sequence shown here is derived from an EMBL/GenBank/DDBJ whole genome shotgun (WGS) entry which is preliminary data.</text>
</comment>
<evidence type="ECO:0000256" key="2">
    <source>
        <dbReference type="ARBA" id="ARBA00022679"/>
    </source>
</evidence>
<dbReference type="EMBL" id="MLJW01000310">
    <property type="protein sequence ID" value="OIQ89955.1"/>
    <property type="molecule type" value="Genomic_DNA"/>
</dbReference>
<evidence type="ECO:0000313" key="3">
    <source>
        <dbReference type="EMBL" id="OIQ89955.1"/>
    </source>
</evidence>
<dbReference type="Gene3D" id="2.160.10.10">
    <property type="entry name" value="Hexapeptide repeat proteins"/>
    <property type="match status" value="1"/>
</dbReference>
<name>A0A1J5RK80_9ZZZZ</name>
<comment type="similarity">
    <text evidence="1">Belongs to the transferase hexapeptide repeat family.</text>
</comment>
<accession>A0A1J5RK80</accession>
<dbReference type="InterPro" id="IPR051159">
    <property type="entry name" value="Hexapeptide_acetyltransf"/>
</dbReference>
<dbReference type="InterPro" id="IPR018357">
    <property type="entry name" value="Hexapep_transf_CS"/>
</dbReference>
<keyword evidence="3" id="KW-0012">Acyltransferase</keyword>
<gene>
    <name evidence="3" type="ORF">GALL_281480</name>
</gene>
<dbReference type="EC" id="2.3.1.-" evidence="3"/>
<dbReference type="PROSITE" id="PS00101">
    <property type="entry name" value="HEXAPEP_TRANSFERASES"/>
    <property type="match status" value="1"/>
</dbReference>
<dbReference type="NCBIfam" id="NF007797">
    <property type="entry name" value="PRK10502.1"/>
    <property type="match status" value="1"/>
</dbReference>
<keyword evidence="2 3" id="KW-0808">Transferase</keyword>
<sequence>MNAERKVYQDLSRFRVPSGFRGRSAVVVQLWWLIQASLFAWSPQFLYGWRRWLLRCFGARVGEGVLIRPSARVTYPWKLILGDRAWIGDEVVLYSLGSIRVGADAVVSQRCYLCAGTHDYSTPGFDILALPIVVGDQAWVASDVFVAPGVAIGRGAVVGARSNVFADLPEGMICVGSPCRPVKSRLE</sequence>
<dbReference type="GO" id="GO:0008374">
    <property type="term" value="F:O-acyltransferase activity"/>
    <property type="evidence" value="ECO:0007669"/>
    <property type="project" value="TreeGrafter"/>
</dbReference>
<dbReference type="CDD" id="cd05825">
    <property type="entry name" value="LbH_wcaF_like"/>
    <property type="match status" value="1"/>
</dbReference>
<evidence type="ECO:0000256" key="1">
    <source>
        <dbReference type="ARBA" id="ARBA00007274"/>
    </source>
</evidence>
<dbReference type="AlphaFoldDB" id="A0A1J5RK80"/>
<organism evidence="3">
    <name type="scientific">mine drainage metagenome</name>
    <dbReference type="NCBI Taxonomy" id="410659"/>
    <lineage>
        <taxon>unclassified sequences</taxon>
        <taxon>metagenomes</taxon>
        <taxon>ecological metagenomes</taxon>
    </lineage>
</organism>